<proteinExistence type="inferred from homology"/>
<gene>
    <name evidence="2" type="ORF">J2W39_006099</name>
</gene>
<dbReference type="RefSeq" id="WP_307596849.1">
    <property type="nucleotide sequence ID" value="NZ_JAUSRV010000020.1"/>
</dbReference>
<protein>
    <submittedName>
        <fullName evidence="2">2-(1,2-epoxy-1,2-dihydrophenyl)acetyl-CoA isomerase</fullName>
        <ecNumber evidence="2">5.3.3.18</ecNumber>
    </submittedName>
</protein>
<dbReference type="CDD" id="cd06558">
    <property type="entry name" value="crotonase-like"/>
    <property type="match status" value="1"/>
</dbReference>
<dbReference type="GO" id="GO:0016853">
    <property type="term" value="F:isomerase activity"/>
    <property type="evidence" value="ECO:0007669"/>
    <property type="project" value="UniProtKB-KW"/>
</dbReference>
<evidence type="ECO:0000313" key="3">
    <source>
        <dbReference type="Proteomes" id="UP001224845"/>
    </source>
</evidence>
<dbReference type="AlphaFoldDB" id="A0AAW8EQV1"/>
<organism evidence="2 3">
    <name type="scientific">Variovorax paradoxus</name>
    <dbReference type="NCBI Taxonomy" id="34073"/>
    <lineage>
        <taxon>Bacteria</taxon>
        <taxon>Pseudomonadati</taxon>
        <taxon>Pseudomonadota</taxon>
        <taxon>Betaproteobacteria</taxon>
        <taxon>Burkholderiales</taxon>
        <taxon>Comamonadaceae</taxon>
        <taxon>Variovorax</taxon>
    </lineage>
</organism>
<dbReference type="Gene3D" id="3.90.226.10">
    <property type="entry name" value="2-enoyl-CoA Hydratase, Chain A, domain 1"/>
    <property type="match status" value="1"/>
</dbReference>
<dbReference type="PROSITE" id="PS00166">
    <property type="entry name" value="ENOYL_COA_HYDRATASE"/>
    <property type="match status" value="1"/>
</dbReference>
<accession>A0AAW8EQV1</accession>
<dbReference type="Proteomes" id="UP001224845">
    <property type="component" value="Unassembled WGS sequence"/>
</dbReference>
<dbReference type="Pfam" id="PF00378">
    <property type="entry name" value="ECH_1"/>
    <property type="match status" value="1"/>
</dbReference>
<dbReference type="InterPro" id="IPR018376">
    <property type="entry name" value="Enoyl-CoA_hyd/isom_CS"/>
</dbReference>
<keyword evidence="2" id="KW-0413">Isomerase</keyword>
<name>A0AAW8EQV1_VARPD</name>
<reference evidence="2" key="1">
    <citation type="submission" date="2023-07" db="EMBL/GenBank/DDBJ databases">
        <title>Sorghum-associated microbial communities from plants grown in Nebraska, USA.</title>
        <authorList>
            <person name="Schachtman D."/>
        </authorList>
    </citation>
    <scope>NUCLEOTIDE SEQUENCE</scope>
    <source>
        <strain evidence="2">DS3315</strain>
    </source>
</reference>
<dbReference type="EMBL" id="JAUSRV010000020">
    <property type="protein sequence ID" value="MDP9974815.1"/>
    <property type="molecule type" value="Genomic_DNA"/>
</dbReference>
<comment type="similarity">
    <text evidence="1">Belongs to the enoyl-CoA hydratase/isomerase family.</text>
</comment>
<evidence type="ECO:0000256" key="1">
    <source>
        <dbReference type="RuleBase" id="RU003707"/>
    </source>
</evidence>
<sequence length="264" mass="28220">MSEPRSVLLDIKDGVAELTLNQPERRNALDPAMRAQLADAIVAVRRDRNVRVVILTGSQGHFCAGGDLRALASAGLDNEGWLQRFQDMNDWVRDLISLDRPVVAAVDGMATGAGLSLALTADFVLATPRARFSASFLRVGLVPDCGCLYTLPRVVGVQRAKELMLSAREFGADEAQRLGIVTEIATADALLARARAIARSFVQASPAAVSMIKRNLAPQGGELAALLDAEAQAQAMAMSTPGHRLAVNRLLEKQAPPYNWPAGT</sequence>
<dbReference type="InterPro" id="IPR029045">
    <property type="entry name" value="ClpP/crotonase-like_dom_sf"/>
</dbReference>
<dbReference type="SUPFAM" id="SSF52096">
    <property type="entry name" value="ClpP/crotonase"/>
    <property type="match status" value="1"/>
</dbReference>
<dbReference type="PANTHER" id="PTHR43459">
    <property type="entry name" value="ENOYL-COA HYDRATASE"/>
    <property type="match status" value="1"/>
</dbReference>
<dbReference type="PANTHER" id="PTHR43459:SF1">
    <property type="entry name" value="EG:BACN32G11.4 PROTEIN"/>
    <property type="match status" value="1"/>
</dbReference>
<dbReference type="InterPro" id="IPR001753">
    <property type="entry name" value="Enoyl-CoA_hydra/iso"/>
</dbReference>
<comment type="caution">
    <text evidence="2">The sequence shown here is derived from an EMBL/GenBank/DDBJ whole genome shotgun (WGS) entry which is preliminary data.</text>
</comment>
<dbReference type="EC" id="5.3.3.18" evidence="2"/>
<evidence type="ECO:0000313" key="2">
    <source>
        <dbReference type="EMBL" id="MDP9974815.1"/>
    </source>
</evidence>